<organism evidence="2 3">
    <name type="scientific">Macrophomina phaseolina chrysovirus 1</name>
    <dbReference type="NCBI Taxonomy" id="1708483"/>
    <lineage>
        <taxon>Viruses</taxon>
        <taxon>Riboviria</taxon>
        <taxon>Orthornavirae</taxon>
        <taxon>Duplornaviricota</taxon>
        <taxon>Chrymotiviricetes</taxon>
        <taxon>Ghabrivirales</taxon>
        <taxon>Alphatotivirineae</taxon>
        <taxon>Chrysoviridae</taxon>
        <taxon>Alphachrysovirus</taxon>
        <taxon>Alphachrysovirus macrophominae</taxon>
    </lineage>
</organism>
<name>A0A0M4KRA2_9VIRU</name>
<protein>
    <submittedName>
        <fullName evidence="2">p3</fullName>
    </submittedName>
</protein>
<feature type="region of interest" description="Disordered" evidence="1">
    <location>
        <begin position="1"/>
        <end position="42"/>
    </location>
</feature>
<dbReference type="RefSeq" id="YP_009667009.1">
    <property type="nucleotide sequence ID" value="NC_043663.1"/>
</dbReference>
<evidence type="ECO:0000313" key="2">
    <source>
        <dbReference type="EMBL" id="ALD89092.1"/>
    </source>
</evidence>
<keyword evidence="3" id="KW-1185">Reference proteome</keyword>
<feature type="compositionally biased region" description="Basic and acidic residues" evidence="1">
    <location>
        <begin position="15"/>
        <end position="33"/>
    </location>
</feature>
<evidence type="ECO:0000256" key="1">
    <source>
        <dbReference type="SAM" id="MobiDB-lite"/>
    </source>
</evidence>
<proteinExistence type="predicted"/>
<sequence length="886" mass="100395">MDFSNLLKHLAGGQRTERGKGKRDKNERNSGRRTDKKMKRTGGMSGKVFQCAKPEMPDCDEWDGNRENFIGIVVPPGGGKTYMADKFGWLDADDLIDRLDREQLRDVVMNNVAAGMSVSEAIRVLDGRRKETLNLLYPWTTQVVLAHSVQSLEQMGVDCMGRIQLWEPLMEAGLKGREEHEKVFARMMNKFSEQEKSHVPLFPAHKHRDVICYIMKVCGYCDIPVPVPHLYDGEMIGYTMPELLASENLALIIEAEKQARVPRCHVDYMVREQGMRSYMGYGVTVGDWARALAKCSHTNASDLKDIEGTIYRGLDLARASEITDIAEHEDVQQILKMQENAESMFALNLIMHWKMVGIRSPLRSSIFRLYGVHQCRWSRAMGAVRDVVKMTDNLLGHPLDEDERRTLSELWWLGRYKRRSFMDTLSQSGRSGYARRCSPAMLREAKKSFRMLYTKDETRVPGKELSRILDMDRWECLSGMLSSNVTLRDLASVPGANGAEQIALVMVGAELARDEGSSAVELKRMYTSVSSKWARASMRRDEWSDAIMQMLGESIPTDIAIIIGRAAVNWYYTPGRKETKEWSSIVDGCTRTVITTCLVRAEEDRELEVSDGDIPPDVINAEAMTRLAVRMELPQAMGGGWLKLTEDQRLTTLMLSEAKSPTLAAMEVVNFNNWMGRRRGVKVTMAAVARWIHATRYMVYDGDLLVALAKEHFRQATGHSLTDERKRYLVSYVHVRRSDGGIGLPDENGHVYERGTLGIRRWAQPDGRKSYVDDTCWDLKPFRLGQATKRKEKVKDTVRGLEKCDVYSEVLRAEGERLEALDARIVVAAPLHVALMIRCMLKDVSKRGNEEAFRMIARITRMASAVEHVPGMLADILNAVGNYAIE</sequence>
<dbReference type="Proteomes" id="UP000297180">
    <property type="component" value="Genome"/>
</dbReference>
<dbReference type="EMBL" id="KP900888">
    <property type="protein sequence ID" value="ALD89092.1"/>
    <property type="molecule type" value="Genomic_RNA"/>
</dbReference>
<evidence type="ECO:0000313" key="3">
    <source>
        <dbReference type="Proteomes" id="UP000297180"/>
    </source>
</evidence>
<dbReference type="KEGG" id="vg:41324521"/>
<dbReference type="GeneID" id="41324521"/>
<accession>A0A0M4KRA2</accession>
<reference evidence="3" key="1">
    <citation type="journal article" date="2016" name="J. Virol.">
        <title>Identification of Diverse Mycoviruses through Metatranscriptomics Characterization of the Viromes of Five Major Fungal Plant Pathogens.</title>
        <authorList>
            <person name="Marzano S.-Y.L."/>
            <person name="Nelson B.D."/>
            <person name="Ajayi-Oyetunde O."/>
            <person name="Bradley C.A."/>
            <person name="Hughes T.J."/>
            <person name="Hartman G.L."/>
            <person name="Eastburn D.M."/>
            <person name="Domier L.L."/>
        </authorList>
    </citation>
    <scope>NUCLEOTIDE SEQUENCE [LARGE SCALE GENOMIC DNA]</scope>
</reference>